<evidence type="ECO:0000256" key="3">
    <source>
        <dbReference type="ARBA" id="ARBA00022679"/>
    </source>
</evidence>
<sequence>MAPDVPAAQPLISSDVEAVLAAAGGLVAGLPLGREYRVLRRILEGTRAGVAVLDTELRFLYVNPRMARVDGLPAEAHLGRTLTDVLPGVHHAEQVLREVLRDGRPRQLVATGFTHAPSPPARRVWRATYHRLEDEHGRIVGLVGVALEITEPSQYLRELERAQQRMALLDTAVTRIGTTLDVEATCAELADFVVPGLADAAGVELFQQDRPSGRRGTPPGVMRLRRAAASFAPQLRSALREIGAIGVSMEYEAGSPIRRRLDAGESWMHDLSAGDVPEGPYAGRVARYRALGVHSLLITPLGTEDRLLGTLSMIRAGPSPSFTREDAVVAKELAARAARALDRAVRYARDHAMALELQRALLTEPTVPHPNLETAFRYLPADDTTVVGGDWFDALALSRDRNLLVIGDVMGHGVEAAVAMSHYRSMMRALADTGLQPHEMLQHADRMVADAGFDRVATCLVALGDPHANTVSYANAGHLPPLRLTPQGHPEIVPLPVGPPLGTGFGSYETVTRPGVPGGTLLLYTDGLVERRDEDIDESLRRLTRLRLSPRDSLDKIVDDVLAQLMSGPAEDDVAVLAARVHRLTRH</sequence>
<dbReference type="PANTHER" id="PTHR43156">
    <property type="entry name" value="STAGE II SPORULATION PROTEIN E-RELATED"/>
    <property type="match status" value="1"/>
</dbReference>
<evidence type="ECO:0000259" key="16">
    <source>
        <dbReference type="PROSITE" id="PS50112"/>
    </source>
</evidence>
<comment type="catalytic activity">
    <reaction evidence="12">
        <text>O-phospho-L-seryl-[protein] + H2O = L-seryl-[protein] + phosphate</text>
        <dbReference type="Rhea" id="RHEA:20629"/>
        <dbReference type="Rhea" id="RHEA-COMP:9863"/>
        <dbReference type="Rhea" id="RHEA-COMP:11604"/>
        <dbReference type="ChEBI" id="CHEBI:15377"/>
        <dbReference type="ChEBI" id="CHEBI:29999"/>
        <dbReference type="ChEBI" id="CHEBI:43474"/>
        <dbReference type="ChEBI" id="CHEBI:83421"/>
        <dbReference type="EC" id="3.1.3.16"/>
    </reaction>
</comment>
<dbReference type="Gene3D" id="3.30.450.20">
    <property type="entry name" value="PAS domain"/>
    <property type="match status" value="1"/>
</dbReference>
<evidence type="ECO:0000256" key="15">
    <source>
        <dbReference type="ARBA" id="ARBA00081350"/>
    </source>
</evidence>
<evidence type="ECO:0000256" key="1">
    <source>
        <dbReference type="ARBA" id="ARBA00013081"/>
    </source>
</evidence>
<dbReference type="EMBL" id="BMMM01000001">
    <property type="protein sequence ID" value="GGN48368.1"/>
    <property type="molecule type" value="Genomic_DNA"/>
</dbReference>
<dbReference type="Pfam" id="PF01590">
    <property type="entry name" value="GAF"/>
    <property type="match status" value="1"/>
</dbReference>
<dbReference type="SMART" id="SM00331">
    <property type="entry name" value="PP2C_SIG"/>
    <property type="match status" value="1"/>
</dbReference>
<evidence type="ECO:0000256" key="10">
    <source>
        <dbReference type="ARBA" id="ARBA00022912"/>
    </source>
</evidence>
<name>A0A917XR62_9ACTN</name>
<evidence type="ECO:0000256" key="13">
    <source>
        <dbReference type="ARBA" id="ARBA00056274"/>
    </source>
</evidence>
<dbReference type="Proteomes" id="UP000600365">
    <property type="component" value="Unassembled WGS sequence"/>
</dbReference>
<evidence type="ECO:0000256" key="7">
    <source>
        <dbReference type="ARBA" id="ARBA00022801"/>
    </source>
</evidence>
<dbReference type="InterPro" id="IPR000014">
    <property type="entry name" value="PAS"/>
</dbReference>
<gene>
    <name evidence="17" type="ORF">GCM10011579_000910</name>
</gene>
<evidence type="ECO:0000256" key="12">
    <source>
        <dbReference type="ARBA" id="ARBA00047761"/>
    </source>
</evidence>
<keyword evidence="5" id="KW-0547">Nucleotide-binding</keyword>
<dbReference type="SUPFAM" id="SSF81606">
    <property type="entry name" value="PP2C-like"/>
    <property type="match status" value="1"/>
</dbReference>
<evidence type="ECO:0000256" key="11">
    <source>
        <dbReference type="ARBA" id="ARBA00023211"/>
    </source>
</evidence>
<dbReference type="PANTHER" id="PTHR43156:SF2">
    <property type="entry name" value="STAGE II SPORULATION PROTEIN E"/>
    <property type="match status" value="1"/>
</dbReference>
<dbReference type="SUPFAM" id="SSF55785">
    <property type="entry name" value="PYP-like sensor domain (PAS domain)"/>
    <property type="match status" value="1"/>
</dbReference>
<dbReference type="CDD" id="cd00130">
    <property type="entry name" value="PAS"/>
    <property type="match status" value="1"/>
</dbReference>
<protein>
    <recommendedName>
        <fullName evidence="1">protein-serine/threonine phosphatase</fullName>
        <ecNumber evidence="1">3.1.3.16</ecNumber>
    </recommendedName>
    <alternativeName>
        <fullName evidence="15">Protein-serine/threonine phosphatase</fullName>
    </alternativeName>
    <alternativeName>
        <fullName evidence="14">Serine/threonine-protein kinase</fullName>
    </alternativeName>
</protein>
<keyword evidence="11" id="KW-0464">Manganese</keyword>
<dbReference type="GO" id="GO:0046872">
    <property type="term" value="F:metal ion binding"/>
    <property type="evidence" value="ECO:0007669"/>
    <property type="project" value="UniProtKB-KW"/>
</dbReference>
<keyword evidence="6" id="KW-0418">Kinase</keyword>
<dbReference type="InterPro" id="IPR029016">
    <property type="entry name" value="GAF-like_dom_sf"/>
</dbReference>
<reference evidence="17 18" key="1">
    <citation type="journal article" date="2014" name="Int. J. Syst. Evol. Microbiol.">
        <title>Complete genome sequence of Corynebacterium casei LMG S-19264T (=DSM 44701T), isolated from a smear-ripened cheese.</title>
        <authorList>
            <consortium name="US DOE Joint Genome Institute (JGI-PGF)"/>
            <person name="Walter F."/>
            <person name="Albersmeier A."/>
            <person name="Kalinowski J."/>
            <person name="Ruckert C."/>
        </authorList>
    </citation>
    <scope>NUCLEOTIDE SEQUENCE [LARGE SCALE GENOMIC DNA]</scope>
    <source>
        <strain evidence="17 18">CGMCC 4.7111</strain>
    </source>
</reference>
<keyword evidence="10" id="KW-0904">Protein phosphatase</keyword>
<keyword evidence="8" id="KW-0067">ATP-binding</keyword>
<keyword evidence="4" id="KW-0479">Metal-binding</keyword>
<evidence type="ECO:0000313" key="18">
    <source>
        <dbReference type="Proteomes" id="UP000600365"/>
    </source>
</evidence>
<dbReference type="SUPFAM" id="SSF55781">
    <property type="entry name" value="GAF domain-like"/>
    <property type="match status" value="1"/>
</dbReference>
<evidence type="ECO:0000313" key="17">
    <source>
        <dbReference type="EMBL" id="GGN48368.1"/>
    </source>
</evidence>
<proteinExistence type="predicted"/>
<keyword evidence="7" id="KW-0378">Hydrolase</keyword>
<evidence type="ECO:0000256" key="14">
    <source>
        <dbReference type="ARBA" id="ARBA00075117"/>
    </source>
</evidence>
<dbReference type="Gene3D" id="3.30.450.40">
    <property type="match status" value="1"/>
</dbReference>
<dbReference type="FunFam" id="3.60.40.10:FF:000005">
    <property type="entry name" value="Serine/threonine protein phosphatase"/>
    <property type="match status" value="1"/>
</dbReference>
<keyword evidence="2" id="KW-0597">Phosphoprotein</keyword>
<dbReference type="GO" id="GO:0016301">
    <property type="term" value="F:kinase activity"/>
    <property type="evidence" value="ECO:0007669"/>
    <property type="project" value="UniProtKB-KW"/>
</dbReference>
<evidence type="ECO:0000256" key="5">
    <source>
        <dbReference type="ARBA" id="ARBA00022741"/>
    </source>
</evidence>
<evidence type="ECO:0000256" key="2">
    <source>
        <dbReference type="ARBA" id="ARBA00022553"/>
    </source>
</evidence>
<comment type="caution">
    <text evidence="17">The sequence shown here is derived from an EMBL/GenBank/DDBJ whole genome shotgun (WGS) entry which is preliminary data.</text>
</comment>
<dbReference type="InterPro" id="IPR013656">
    <property type="entry name" value="PAS_4"/>
</dbReference>
<evidence type="ECO:0000256" key="8">
    <source>
        <dbReference type="ARBA" id="ARBA00022840"/>
    </source>
</evidence>
<keyword evidence="9" id="KW-0460">Magnesium</keyword>
<dbReference type="InterPro" id="IPR001932">
    <property type="entry name" value="PPM-type_phosphatase-like_dom"/>
</dbReference>
<dbReference type="AlphaFoldDB" id="A0A917XR62"/>
<keyword evidence="3" id="KW-0808">Transferase</keyword>
<dbReference type="InterPro" id="IPR003018">
    <property type="entry name" value="GAF"/>
</dbReference>
<dbReference type="GO" id="GO:0005524">
    <property type="term" value="F:ATP binding"/>
    <property type="evidence" value="ECO:0007669"/>
    <property type="project" value="UniProtKB-KW"/>
</dbReference>
<dbReference type="InterPro" id="IPR035965">
    <property type="entry name" value="PAS-like_dom_sf"/>
</dbReference>
<dbReference type="Pfam" id="PF08448">
    <property type="entry name" value="PAS_4"/>
    <property type="match status" value="1"/>
</dbReference>
<feature type="domain" description="PAS" evidence="16">
    <location>
        <begin position="35"/>
        <end position="86"/>
    </location>
</feature>
<dbReference type="InterPro" id="IPR052016">
    <property type="entry name" value="Bact_Sigma-Reg"/>
</dbReference>
<dbReference type="RefSeq" id="WP_308429262.1">
    <property type="nucleotide sequence ID" value="NZ_BMMM01000001.1"/>
</dbReference>
<dbReference type="PROSITE" id="PS50112">
    <property type="entry name" value="PAS"/>
    <property type="match status" value="1"/>
</dbReference>
<comment type="function">
    <text evidence="13">Primarily acts as an independent SigF regulator that is sensitive to the osmosensory signal, mediating the cross talk of PknD with the SigF regulon. Possesses both phosphatase and kinase activities. The kinase domain functions as a classic anti-sigma factor-like kinase to phosphorylate the anti-anti-sigma factor domain at the canonical regulatory site, and the phosphatase domain antagonizes this activity.</text>
</comment>
<dbReference type="Gene3D" id="3.60.40.10">
    <property type="entry name" value="PPM-type phosphatase domain"/>
    <property type="match status" value="1"/>
</dbReference>
<dbReference type="InterPro" id="IPR036457">
    <property type="entry name" value="PPM-type-like_dom_sf"/>
</dbReference>
<dbReference type="GO" id="GO:0004722">
    <property type="term" value="F:protein serine/threonine phosphatase activity"/>
    <property type="evidence" value="ECO:0007669"/>
    <property type="project" value="UniProtKB-EC"/>
</dbReference>
<evidence type="ECO:0000256" key="9">
    <source>
        <dbReference type="ARBA" id="ARBA00022842"/>
    </source>
</evidence>
<organism evidence="17 18">
    <name type="scientific">Streptomyces albiflavescens</name>
    <dbReference type="NCBI Taxonomy" id="1623582"/>
    <lineage>
        <taxon>Bacteria</taxon>
        <taxon>Bacillati</taxon>
        <taxon>Actinomycetota</taxon>
        <taxon>Actinomycetes</taxon>
        <taxon>Kitasatosporales</taxon>
        <taxon>Streptomycetaceae</taxon>
        <taxon>Streptomyces</taxon>
    </lineage>
</organism>
<dbReference type="Pfam" id="PF07228">
    <property type="entry name" value="SpoIIE"/>
    <property type="match status" value="1"/>
</dbReference>
<dbReference type="SMART" id="SM00065">
    <property type="entry name" value="GAF"/>
    <property type="match status" value="1"/>
</dbReference>
<dbReference type="EC" id="3.1.3.16" evidence="1"/>
<evidence type="ECO:0000256" key="6">
    <source>
        <dbReference type="ARBA" id="ARBA00022777"/>
    </source>
</evidence>
<dbReference type="SMART" id="SM00091">
    <property type="entry name" value="PAS"/>
    <property type="match status" value="1"/>
</dbReference>
<keyword evidence="18" id="KW-1185">Reference proteome</keyword>
<accession>A0A917XR62</accession>
<evidence type="ECO:0000256" key="4">
    <source>
        <dbReference type="ARBA" id="ARBA00022723"/>
    </source>
</evidence>
<dbReference type="NCBIfam" id="TIGR00229">
    <property type="entry name" value="sensory_box"/>
    <property type="match status" value="1"/>
</dbReference>